<evidence type="ECO:0000256" key="2">
    <source>
        <dbReference type="ARBA" id="ARBA00005135"/>
    </source>
</evidence>
<dbReference type="EMBL" id="JALPTH010000020">
    <property type="protein sequence ID" value="MCK8679771.1"/>
    <property type="molecule type" value="Genomic_DNA"/>
</dbReference>
<sequence length="429" mass="46540">MRHRTTAILALLLAAAATVLPGPAPAGAAPPSGARSAAGACPRLDARLTWYGNNRERLQELIDRHGRCLPAQRGIPGKSKPLAVFDWDNTVVKNDVGDATTFWLLRNDKVLQPTRKDWRTTSPFLTPDAAAALRRACGTAVPAGRPLPTSGDTRCADEILSVYSDGATTAGAPAFAGYDHRRTEPSYAWAAQLLAGHTPRQVRGYAATARAENLRAAPGTQQRVGTRKVTGWIRYYDQQRDLIRTLHRAGFDVWITSASAQPVVQVWAREVGIGADHVIGVENLRSGGRLTPRLRGCGGDPEAIPYIDGKRCAINRTILGVPPHRAFERQPAHRRQVFAAGDSDTDATFLHDATGLRLVLNRNKAELMCRAYHNGDGGWIVNPMFLEPKPALSTPYPCAERARVNPDGSLGPVLDDRGAVIPDQRDTVF</sequence>
<comment type="cofactor">
    <cofactor evidence="1">
        <name>Mg(2+)</name>
        <dbReference type="ChEBI" id="CHEBI:18420"/>
    </cofactor>
</comment>
<keyword evidence="9" id="KW-0718">Serine biosynthesis</keyword>
<evidence type="ECO:0000256" key="10">
    <source>
        <dbReference type="ARBA" id="ARBA00048138"/>
    </source>
</evidence>
<proteinExistence type="inferred from homology"/>
<keyword evidence="14" id="KW-1185">Reference proteome</keyword>
<comment type="catalytic activity">
    <reaction evidence="11">
        <text>O-phospho-D-serine + H2O = D-serine + phosphate</text>
        <dbReference type="Rhea" id="RHEA:24873"/>
        <dbReference type="ChEBI" id="CHEBI:15377"/>
        <dbReference type="ChEBI" id="CHEBI:35247"/>
        <dbReference type="ChEBI" id="CHEBI:43474"/>
        <dbReference type="ChEBI" id="CHEBI:58680"/>
        <dbReference type="EC" id="3.1.3.3"/>
    </reaction>
</comment>
<keyword evidence="7" id="KW-0378">Hydrolase</keyword>
<dbReference type="RefSeq" id="WP_248635582.1">
    <property type="nucleotide sequence ID" value="NZ_JALPTH010000020.1"/>
</dbReference>
<accession>A0ABT0IEQ2</accession>
<keyword evidence="6" id="KW-0479">Metal-binding</keyword>
<dbReference type="PANTHER" id="PTHR43344:SF2">
    <property type="entry name" value="PHOSPHOSERINE PHOSPHATASE"/>
    <property type="match status" value="1"/>
</dbReference>
<dbReference type="EC" id="3.1.3.3" evidence="4"/>
<evidence type="ECO:0000256" key="12">
    <source>
        <dbReference type="SAM" id="SignalP"/>
    </source>
</evidence>
<dbReference type="SUPFAM" id="SSF56784">
    <property type="entry name" value="HAD-like"/>
    <property type="match status" value="1"/>
</dbReference>
<dbReference type="PANTHER" id="PTHR43344">
    <property type="entry name" value="PHOSPHOSERINE PHOSPHATASE"/>
    <property type="match status" value="1"/>
</dbReference>
<dbReference type="Gene3D" id="3.40.50.1000">
    <property type="entry name" value="HAD superfamily/HAD-like"/>
    <property type="match status" value="2"/>
</dbReference>
<reference evidence="13 14" key="1">
    <citation type="submission" date="2022-04" db="EMBL/GenBank/DDBJ databases">
        <title>Streptomyces sp. nov. LCR6-01 isolated from Lichen of Dirinaria sp.</title>
        <authorList>
            <person name="Kanchanasin P."/>
            <person name="Tanasupawat S."/>
            <person name="Phongsopitanun W."/>
        </authorList>
    </citation>
    <scope>NUCLEOTIDE SEQUENCE [LARGE SCALE GENOMIC DNA]</scope>
    <source>
        <strain evidence="13 14">LCR6-01</strain>
    </source>
</reference>
<name>A0ABT0IEQ2_9ACTN</name>
<evidence type="ECO:0000256" key="1">
    <source>
        <dbReference type="ARBA" id="ARBA00001946"/>
    </source>
</evidence>
<keyword evidence="5" id="KW-0028">Amino-acid biosynthesis</keyword>
<keyword evidence="8" id="KW-0460">Magnesium</keyword>
<dbReference type="InterPro" id="IPR023214">
    <property type="entry name" value="HAD_sf"/>
</dbReference>
<evidence type="ECO:0000256" key="4">
    <source>
        <dbReference type="ARBA" id="ARBA00012640"/>
    </source>
</evidence>
<evidence type="ECO:0000256" key="7">
    <source>
        <dbReference type="ARBA" id="ARBA00022801"/>
    </source>
</evidence>
<dbReference type="InterPro" id="IPR036412">
    <property type="entry name" value="HAD-like_sf"/>
</dbReference>
<feature type="chain" id="PRO_5046505831" description="phosphoserine phosphatase" evidence="12">
    <location>
        <begin position="29"/>
        <end position="429"/>
    </location>
</feature>
<protein>
    <recommendedName>
        <fullName evidence="4">phosphoserine phosphatase</fullName>
        <ecNumber evidence="4">3.1.3.3</ecNumber>
    </recommendedName>
</protein>
<comment type="pathway">
    <text evidence="2">Amino-acid biosynthesis; L-serine biosynthesis; L-serine from 3-phospho-D-glycerate: step 3/3.</text>
</comment>
<organism evidence="13 14">
    <name type="scientific">Streptomyces lichenis</name>
    <dbReference type="NCBI Taxonomy" id="2306967"/>
    <lineage>
        <taxon>Bacteria</taxon>
        <taxon>Bacillati</taxon>
        <taxon>Actinomycetota</taxon>
        <taxon>Actinomycetes</taxon>
        <taxon>Kitasatosporales</taxon>
        <taxon>Streptomycetaceae</taxon>
        <taxon>Streptomyces</taxon>
    </lineage>
</organism>
<dbReference type="Proteomes" id="UP001522868">
    <property type="component" value="Unassembled WGS sequence"/>
</dbReference>
<evidence type="ECO:0000313" key="14">
    <source>
        <dbReference type="Proteomes" id="UP001522868"/>
    </source>
</evidence>
<evidence type="ECO:0000256" key="8">
    <source>
        <dbReference type="ARBA" id="ARBA00022842"/>
    </source>
</evidence>
<comment type="catalytic activity">
    <reaction evidence="10">
        <text>O-phospho-L-serine + H2O = L-serine + phosphate</text>
        <dbReference type="Rhea" id="RHEA:21208"/>
        <dbReference type="ChEBI" id="CHEBI:15377"/>
        <dbReference type="ChEBI" id="CHEBI:33384"/>
        <dbReference type="ChEBI" id="CHEBI:43474"/>
        <dbReference type="ChEBI" id="CHEBI:57524"/>
        <dbReference type="EC" id="3.1.3.3"/>
    </reaction>
</comment>
<keyword evidence="12" id="KW-0732">Signal</keyword>
<dbReference type="Pfam" id="PF12710">
    <property type="entry name" value="HAD"/>
    <property type="match status" value="1"/>
</dbReference>
<feature type="signal peptide" evidence="12">
    <location>
        <begin position="1"/>
        <end position="28"/>
    </location>
</feature>
<evidence type="ECO:0000256" key="3">
    <source>
        <dbReference type="ARBA" id="ARBA00009184"/>
    </source>
</evidence>
<gene>
    <name evidence="13" type="ORF">M1O15_20715</name>
</gene>
<evidence type="ECO:0000313" key="13">
    <source>
        <dbReference type="EMBL" id="MCK8679771.1"/>
    </source>
</evidence>
<evidence type="ECO:0000256" key="5">
    <source>
        <dbReference type="ARBA" id="ARBA00022605"/>
    </source>
</evidence>
<comment type="similarity">
    <text evidence="3">Belongs to the HAD-like hydrolase superfamily. SerB family.</text>
</comment>
<evidence type="ECO:0000256" key="6">
    <source>
        <dbReference type="ARBA" id="ARBA00022723"/>
    </source>
</evidence>
<evidence type="ECO:0000256" key="9">
    <source>
        <dbReference type="ARBA" id="ARBA00023299"/>
    </source>
</evidence>
<evidence type="ECO:0000256" key="11">
    <source>
        <dbReference type="ARBA" id="ARBA00048523"/>
    </source>
</evidence>
<comment type="caution">
    <text evidence="13">The sequence shown here is derived from an EMBL/GenBank/DDBJ whole genome shotgun (WGS) entry which is preliminary data.</text>
</comment>
<dbReference type="InterPro" id="IPR050582">
    <property type="entry name" value="HAD-like_SerB"/>
</dbReference>